<evidence type="ECO:0000259" key="6">
    <source>
        <dbReference type="Pfam" id="PF01694"/>
    </source>
</evidence>
<evidence type="ECO:0000256" key="2">
    <source>
        <dbReference type="ARBA" id="ARBA00022692"/>
    </source>
</evidence>
<accession>A0A3S3U4D0</accession>
<dbReference type="Proteomes" id="UP000287853">
    <property type="component" value="Unassembled WGS sequence"/>
</dbReference>
<evidence type="ECO:0000313" key="8">
    <source>
        <dbReference type="Proteomes" id="UP000287853"/>
    </source>
</evidence>
<dbReference type="GO" id="GO:0004252">
    <property type="term" value="F:serine-type endopeptidase activity"/>
    <property type="evidence" value="ECO:0007669"/>
    <property type="project" value="InterPro"/>
</dbReference>
<feature type="transmembrane region" description="Helical" evidence="5">
    <location>
        <begin position="117"/>
        <end position="135"/>
    </location>
</feature>
<organism evidence="7 8">
    <name type="scientific">Candidatus Electrothrix aarhusensis</name>
    <dbReference type="NCBI Taxonomy" id="1859131"/>
    <lineage>
        <taxon>Bacteria</taxon>
        <taxon>Pseudomonadati</taxon>
        <taxon>Thermodesulfobacteriota</taxon>
        <taxon>Desulfobulbia</taxon>
        <taxon>Desulfobulbales</taxon>
        <taxon>Desulfobulbaceae</taxon>
        <taxon>Candidatus Electrothrix</taxon>
    </lineage>
</organism>
<feature type="transmembrane region" description="Helical" evidence="5">
    <location>
        <begin position="215"/>
        <end position="234"/>
    </location>
</feature>
<keyword evidence="2 5" id="KW-0812">Transmembrane</keyword>
<evidence type="ECO:0000256" key="3">
    <source>
        <dbReference type="ARBA" id="ARBA00022989"/>
    </source>
</evidence>
<feature type="transmembrane region" description="Helical" evidence="5">
    <location>
        <begin position="190"/>
        <end position="209"/>
    </location>
</feature>
<protein>
    <submittedName>
        <fullName evidence="7">Rhomboid family protein</fullName>
    </submittedName>
</protein>
<comment type="caution">
    <text evidence="7">The sequence shown here is derived from an EMBL/GenBank/DDBJ whole genome shotgun (WGS) entry which is preliminary data.</text>
</comment>
<name>A0A3S3U4D0_9BACT</name>
<dbReference type="Pfam" id="PF01694">
    <property type="entry name" value="Rhomboid"/>
    <property type="match status" value="1"/>
</dbReference>
<keyword evidence="8" id="KW-1185">Reference proteome</keyword>
<evidence type="ECO:0000256" key="1">
    <source>
        <dbReference type="ARBA" id="ARBA00004141"/>
    </source>
</evidence>
<feature type="transmembrane region" description="Helical" evidence="5">
    <location>
        <begin position="142"/>
        <end position="158"/>
    </location>
</feature>
<keyword evidence="3 5" id="KW-1133">Transmembrane helix</keyword>
<keyword evidence="4 5" id="KW-0472">Membrane</keyword>
<comment type="subcellular location">
    <subcellularLocation>
        <location evidence="1">Membrane</location>
        <topology evidence="1">Multi-pass membrane protein</topology>
    </subcellularLocation>
</comment>
<dbReference type="AlphaFoldDB" id="A0A3S3U4D0"/>
<feature type="domain" description="Peptidase S54 rhomboid" evidence="6">
    <location>
        <begin position="108"/>
        <end position="236"/>
    </location>
</feature>
<dbReference type="SUPFAM" id="SSF144091">
    <property type="entry name" value="Rhomboid-like"/>
    <property type="match status" value="1"/>
</dbReference>
<gene>
    <name evidence="7" type="ORF">H206_01589</name>
</gene>
<feature type="transmembrane region" description="Helical" evidence="5">
    <location>
        <begin position="164"/>
        <end position="183"/>
    </location>
</feature>
<reference evidence="7 8" key="1">
    <citation type="submission" date="2017-01" db="EMBL/GenBank/DDBJ databases">
        <title>The cable genome- insights into the physiology and evolution of filamentous bacteria capable of sulfide oxidation via long distance electron transfer.</title>
        <authorList>
            <person name="Schreiber L."/>
            <person name="Bjerg J.T."/>
            <person name="Boggild A."/>
            <person name="Van De Vossenberg J."/>
            <person name="Meysman F."/>
            <person name="Nielsen L.P."/>
            <person name="Schramm A."/>
            <person name="Kjeldsen K.U."/>
        </authorList>
    </citation>
    <scope>NUCLEOTIDE SEQUENCE [LARGE SCALE GENOMIC DNA]</scope>
    <source>
        <strain evidence="7">MCF</strain>
    </source>
</reference>
<dbReference type="GO" id="GO:0016020">
    <property type="term" value="C:membrane"/>
    <property type="evidence" value="ECO:0007669"/>
    <property type="project" value="UniProtKB-SubCell"/>
</dbReference>
<dbReference type="InterPro" id="IPR022764">
    <property type="entry name" value="Peptidase_S54_rhomboid_dom"/>
</dbReference>
<evidence type="ECO:0000256" key="5">
    <source>
        <dbReference type="SAM" id="Phobius"/>
    </source>
</evidence>
<sequence>MLNPLQVDKHSYTILPAKDWQPDIRVLSHFLLSCGTRRYLLSFSQVVQVLPLKPLWNKHETRCRYSSCLSCLHDLGCLSCGSHPPFPAQCYGIVPRTTGGLLGIPLTNFLHVSFRHIVSNTVPLFVLSLLLILFYRKIFFDVLIVIISSGGLLVWLLARSANHIGASMLIYGLAAFLISYGLLKKKLIPVIISIVVALVYGLGMLGGMLPFHGFISWEGHLFGAVGGVFAAYLFRKRQLDPH</sequence>
<evidence type="ECO:0000256" key="4">
    <source>
        <dbReference type="ARBA" id="ARBA00023136"/>
    </source>
</evidence>
<proteinExistence type="predicted"/>
<dbReference type="EMBL" id="MTKO01000120">
    <property type="protein sequence ID" value="RWX43461.1"/>
    <property type="molecule type" value="Genomic_DNA"/>
</dbReference>
<dbReference type="Gene3D" id="1.20.1540.10">
    <property type="entry name" value="Rhomboid-like"/>
    <property type="match status" value="1"/>
</dbReference>
<evidence type="ECO:0000313" key="7">
    <source>
        <dbReference type="EMBL" id="RWX43461.1"/>
    </source>
</evidence>
<dbReference type="InterPro" id="IPR035952">
    <property type="entry name" value="Rhomboid-like_sf"/>
</dbReference>